<protein>
    <submittedName>
        <fullName evidence="1">DUF3581 family protein</fullName>
    </submittedName>
</protein>
<dbReference type="EMBL" id="DRLF01000087">
    <property type="protein sequence ID" value="HEC05627.1"/>
    <property type="molecule type" value="Genomic_DNA"/>
</dbReference>
<evidence type="ECO:0000313" key="1">
    <source>
        <dbReference type="EMBL" id="HEC05627.1"/>
    </source>
</evidence>
<accession>A0A831W9M1</accession>
<proteinExistence type="predicted"/>
<dbReference type="Pfam" id="PF12119">
    <property type="entry name" value="DUF3581"/>
    <property type="match status" value="1"/>
</dbReference>
<name>A0A831W9M1_9GAMM</name>
<dbReference type="AlphaFoldDB" id="A0A831W9M1"/>
<dbReference type="InterPro" id="IPR021974">
    <property type="entry name" value="DUF3581"/>
</dbReference>
<sequence>MILENYYKIEHNKIRVSRQQASEFAKKIANDFNPLHDTDSKRFCVPGDLLFGLVLNQYGLSRDMRFVFSGMVGDGIELHFPENATETLTISDDNGKNYLLIERHGDTTRDEEVISRLVQSYVAFSGHAFPYILVPLMEAHSVMINPARPLIIYENMEIHLDRLDPADPELKLSGTCFTINGKRGEVQLKFTLHDNGEVIGKGTKNMVLGGLRPFNADQMHTIVDDYLRRQEKFSTP</sequence>
<organism evidence="1">
    <name type="scientific">Thiolapillus brandeum</name>
    <dbReference type="NCBI Taxonomy" id="1076588"/>
    <lineage>
        <taxon>Bacteria</taxon>
        <taxon>Pseudomonadati</taxon>
        <taxon>Pseudomonadota</taxon>
        <taxon>Gammaproteobacteria</taxon>
        <taxon>Chromatiales</taxon>
        <taxon>Sedimenticolaceae</taxon>
        <taxon>Thiolapillus</taxon>
    </lineage>
</organism>
<reference evidence="1" key="1">
    <citation type="journal article" date="2020" name="mSystems">
        <title>Genome- and Community-Level Interaction Insights into Carbon Utilization and Element Cycling Functions of Hydrothermarchaeota in Hydrothermal Sediment.</title>
        <authorList>
            <person name="Zhou Z."/>
            <person name="Liu Y."/>
            <person name="Xu W."/>
            <person name="Pan J."/>
            <person name="Luo Z.H."/>
            <person name="Li M."/>
        </authorList>
    </citation>
    <scope>NUCLEOTIDE SEQUENCE [LARGE SCALE GENOMIC DNA]</scope>
    <source>
        <strain evidence="1">HyVt-458</strain>
    </source>
</reference>
<gene>
    <name evidence="1" type="ORF">ENJ12_02155</name>
</gene>
<dbReference type="Proteomes" id="UP000886339">
    <property type="component" value="Unassembled WGS sequence"/>
</dbReference>
<comment type="caution">
    <text evidence="1">The sequence shown here is derived from an EMBL/GenBank/DDBJ whole genome shotgun (WGS) entry which is preliminary data.</text>
</comment>